<organism evidence="2 3">
    <name type="scientific">Streptomyces hesseae</name>
    <dbReference type="NCBI Taxonomy" id="3075519"/>
    <lineage>
        <taxon>Bacteria</taxon>
        <taxon>Bacillati</taxon>
        <taxon>Actinomycetota</taxon>
        <taxon>Actinomycetes</taxon>
        <taxon>Kitasatosporales</taxon>
        <taxon>Streptomycetaceae</taxon>
        <taxon>Streptomyces</taxon>
    </lineage>
</organism>
<proteinExistence type="predicted"/>
<evidence type="ECO:0000313" key="3">
    <source>
        <dbReference type="Proteomes" id="UP001180531"/>
    </source>
</evidence>
<accession>A0ABU2SJ37</accession>
<dbReference type="Proteomes" id="UP001180531">
    <property type="component" value="Unassembled WGS sequence"/>
</dbReference>
<evidence type="ECO:0000313" key="2">
    <source>
        <dbReference type="EMBL" id="MDT0448991.1"/>
    </source>
</evidence>
<keyword evidence="3" id="KW-1185">Reference proteome</keyword>
<dbReference type="Pfam" id="PF04149">
    <property type="entry name" value="DUF397"/>
    <property type="match status" value="1"/>
</dbReference>
<evidence type="ECO:0000259" key="1">
    <source>
        <dbReference type="Pfam" id="PF04149"/>
    </source>
</evidence>
<sequence>MKRTLWQKSSFSGPDNNPDCLELAATSGAILMRESDAPSVVIATAHTRVRALLASVKEGALQ</sequence>
<comment type="caution">
    <text evidence="2">The sequence shown here is derived from an EMBL/GenBank/DDBJ whole genome shotgun (WGS) entry which is preliminary data.</text>
</comment>
<gene>
    <name evidence="2" type="ORF">RM609_07840</name>
</gene>
<protein>
    <submittedName>
        <fullName evidence="2">DUF397 domain-containing protein</fullName>
    </submittedName>
</protein>
<dbReference type="InterPro" id="IPR007278">
    <property type="entry name" value="DUF397"/>
</dbReference>
<dbReference type="RefSeq" id="WP_311609040.1">
    <property type="nucleotide sequence ID" value="NZ_JAVRFI010000003.1"/>
</dbReference>
<feature type="domain" description="DUF397" evidence="1">
    <location>
        <begin position="6"/>
        <end position="57"/>
    </location>
</feature>
<name>A0ABU2SJ37_9ACTN</name>
<reference evidence="2" key="1">
    <citation type="submission" date="2024-05" db="EMBL/GenBank/DDBJ databases">
        <title>30 novel species of actinomycetes from the DSMZ collection.</title>
        <authorList>
            <person name="Nouioui I."/>
        </authorList>
    </citation>
    <scope>NUCLEOTIDE SEQUENCE</scope>
    <source>
        <strain evidence="2">DSM 40473</strain>
    </source>
</reference>
<dbReference type="EMBL" id="JAVRFI010000003">
    <property type="protein sequence ID" value="MDT0448991.1"/>
    <property type="molecule type" value="Genomic_DNA"/>
</dbReference>